<evidence type="ECO:0000256" key="3">
    <source>
        <dbReference type="ARBA" id="ARBA00022679"/>
    </source>
</evidence>
<dbReference type="InterPro" id="IPR043502">
    <property type="entry name" value="DNA/RNA_pol_sf"/>
</dbReference>
<dbReference type="Pfam" id="PF03431">
    <property type="entry name" value="RNA_replicase_B"/>
    <property type="match status" value="1"/>
</dbReference>
<accession>A0ABY3SSE6</accession>
<proteinExistence type="predicted"/>
<evidence type="ECO:0000256" key="1">
    <source>
        <dbReference type="ARBA" id="ARBA00012494"/>
    </source>
</evidence>
<name>A0ABY3SSE6_9VIRU</name>
<evidence type="ECO:0000313" key="9">
    <source>
        <dbReference type="Proteomes" id="UP001058614"/>
    </source>
</evidence>
<keyword evidence="5" id="KW-0693">Viral RNA replication</keyword>
<sequence>MKSYVAFVQSLYDGVLLDIGVKYPECRRGLGRDSLRLSSILEKRGLHFATVVLPDAGKHFDKCLSVGRLDAYNLPCFGGYCRHSVIPRLFKELHLRVFLEDGSLRVDACHDSIRHLRQLFYLFKKIKLECSHEKVLREIEEFFRVDRQCVPDSLGWDGDTIDSEEAKKLSIEDIKRIGIPPATLFELPPDGREDQVEAVRVVSHWLGDVQLVADIVSSMIGVFNPWDHAPRHGPGAVSDARKENSKYEFPYWPHKLDNVFPLADFGFANFSMWADAVNLGELEGRYSLHEPPSRLIAVPKTQKGPRLIAAEPTAHQWCQQMIHDFLRKRVDQTFISKSIHFRDQTFNMKAALQASHTGYHMTVDLSAASDRLSCWLVERIFRRNSSLLRALHSSRTRWISNDIDKKSPSAHRLRKFSCMGSACTFPIQSLVFYVLAVASLLHARGLRPTIKTIGKVSEEVLVFGDDIVIPSDAGECLDLLVAVGLKVNTHKTFRSGRFRESCGMDAYDGTDVTAVYVKARPDKARPNSIISCVETYANLMRAGYRNAAGRIKSTTLKAVPFLKLPCVPMESGIFGWKSPDWKFEESGLRSRFNKSLHRVEYWCHCVKTVATKLPDRSGSRLLQYFVEAPPQDSDWSSGVTSISRTLMRPRWVPTPT</sequence>
<dbReference type="EC" id="2.7.7.48" evidence="1"/>
<reference evidence="8" key="1">
    <citation type="submission" date="2021-05" db="EMBL/GenBank/DDBJ databases">
        <authorList>
            <person name="Chen Y.-M."/>
            <person name="Zhang Y.-Z."/>
        </authorList>
    </citation>
    <scope>NUCLEOTIDE SEQUENCE</scope>
    <source>
        <strain evidence="8">S48-k141_1496675</strain>
    </source>
</reference>
<dbReference type="Proteomes" id="UP001058614">
    <property type="component" value="Segment"/>
</dbReference>
<evidence type="ECO:0000313" key="8">
    <source>
        <dbReference type="EMBL" id="UJQ85073.1"/>
    </source>
</evidence>
<evidence type="ECO:0000256" key="4">
    <source>
        <dbReference type="ARBA" id="ARBA00022695"/>
    </source>
</evidence>
<organism evidence="8 9">
    <name type="scientific">Leviviridae sp</name>
    <dbReference type="NCBI Taxonomy" id="2027243"/>
    <lineage>
        <taxon>Viruses</taxon>
        <taxon>Riboviria</taxon>
        <taxon>Orthornavirae</taxon>
        <taxon>Lenarviricota</taxon>
        <taxon>Leviviricetes</taxon>
        <taxon>Norzivirales</taxon>
        <taxon>Fiersviridae</taxon>
    </lineage>
</organism>
<evidence type="ECO:0000256" key="6">
    <source>
        <dbReference type="ARBA" id="ARBA00030248"/>
    </source>
</evidence>
<evidence type="ECO:0000256" key="2">
    <source>
        <dbReference type="ARBA" id="ARBA00022484"/>
    </source>
</evidence>
<protein>
    <recommendedName>
        <fullName evidence="1">RNA-directed RNA polymerase</fullName>
        <ecNumber evidence="1">2.7.7.48</ecNumber>
    </recommendedName>
    <alternativeName>
        <fullName evidence="6">RNA replicase beta chain</fullName>
    </alternativeName>
</protein>
<dbReference type="SUPFAM" id="SSF56672">
    <property type="entry name" value="DNA/RNA polymerases"/>
    <property type="match status" value="1"/>
</dbReference>
<keyword evidence="3" id="KW-0808">Transferase</keyword>
<reference evidence="8" key="2">
    <citation type="journal article" date="2022" name="Nat. Microbiol.">
        <title>RNA viromes from terrestrial sites across China expand environmental viral diversity.</title>
        <authorList>
            <person name="Chiapello M."/>
            <person name="Rodriguez-Romero J."/>
            <person name="Ayllon M.A."/>
            <person name="Turina M."/>
        </authorList>
    </citation>
    <scope>NUCLEOTIDE SEQUENCE</scope>
    <source>
        <strain evidence="8">S48-k141_1496675</strain>
    </source>
</reference>
<comment type="catalytic activity">
    <reaction evidence="7">
        <text>RNA(n) + a ribonucleoside 5'-triphosphate = RNA(n+1) + diphosphate</text>
        <dbReference type="Rhea" id="RHEA:21248"/>
        <dbReference type="Rhea" id="RHEA-COMP:14527"/>
        <dbReference type="Rhea" id="RHEA-COMP:17342"/>
        <dbReference type="ChEBI" id="CHEBI:33019"/>
        <dbReference type="ChEBI" id="CHEBI:61557"/>
        <dbReference type="ChEBI" id="CHEBI:140395"/>
        <dbReference type="EC" id="2.7.7.48"/>
    </reaction>
</comment>
<keyword evidence="4" id="KW-0548">Nucleotidyltransferase</keyword>
<keyword evidence="2" id="KW-0696">RNA-directed RNA polymerase</keyword>
<evidence type="ECO:0000256" key="7">
    <source>
        <dbReference type="ARBA" id="ARBA00048744"/>
    </source>
</evidence>
<dbReference type="InterPro" id="IPR005093">
    <property type="entry name" value="RNArep_beta"/>
</dbReference>
<dbReference type="EMBL" id="MZ679540">
    <property type="protein sequence ID" value="UJQ85073.1"/>
    <property type="molecule type" value="Genomic_RNA"/>
</dbReference>
<keyword evidence="9" id="KW-1185">Reference proteome</keyword>
<evidence type="ECO:0000256" key="5">
    <source>
        <dbReference type="ARBA" id="ARBA00022953"/>
    </source>
</evidence>